<keyword evidence="3" id="KW-1185">Reference proteome</keyword>
<feature type="compositionally biased region" description="Low complexity" evidence="1">
    <location>
        <begin position="142"/>
        <end position="153"/>
    </location>
</feature>
<accession>A0A4S4M1H0</accession>
<proteinExistence type="predicted"/>
<dbReference type="Proteomes" id="UP000310158">
    <property type="component" value="Unassembled WGS sequence"/>
</dbReference>
<evidence type="ECO:0000313" key="2">
    <source>
        <dbReference type="EMBL" id="THH18874.1"/>
    </source>
</evidence>
<reference evidence="2 3" key="1">
    <citation type="submission" date="2019-02" db="EMBL/GenBank/DDBJ databases">
        <title>Genome sequencing of the rare red list fungi Bondarzewia mesenterica.</title>
        <authorList>
            <person name="Buettner E."/>
            <person name="Kellner H."/>
        </authorList>
    </citation>
    <scope>NUCLEOTIDE SEQUENCE [LARGE SCALE GENOMIC DNA]</scope>
    <source>
        <strain evidence="2 3">DSM 108281</strain>
    </source>
</reference>
<comment type="caution">
    <text evidence="2">The sequence shown here is derived from an EMBL/GenBank/DDBJ whole genome shotgun (WGS) entry which is preliminary data.</text>
</comment>
<dbReference type="AlphaFoldDB" id="A0A4S4M1H0"/>
<feature type="region of interest" description="Disordered" evidence="1">
    <location>
        <begin position="130"/>
        <end position="186"/>
    </location>
</feature>
<gene>
    <name evidence="2" type="ORF">EW146_g2160</name>
</gene>
<protein>
    <submittedName>
        <fullName evidence="2">Uncharacterized protein</fullName>
    </submittedName>
</protein>
<feature type="non-terminal residue" evidence="2">
    <location>
        <position position="186"/>
    </location>
</feature>
<sequence length="186" mass="20628">MLAKVAHKSLPHIRHRPIGKAIPFAISSQISRLFPDRARARVGKGYDTIKTRLALAFAMRRNPEQHSNDIHVGYPHRRIAAKMSTRTYPGARNNSSLSNSVPFPTAPNAFQPLISTSDLFSLSDSRLSRDSISVHRSRHARSSTSSTYSCRARSVGKQLSPVAEENEDRSRHASPPVSPRDAPRAQ</sequence>
<name>A0A4S4M1H0_9AGAM</name>
<evidence type="ECO:0000313" key="3">
    <source>
        <dbReference type="Proteomes" id="UP000310158"/>
    </source>
</evidence>
<evidence type="ECO:0000256" key="1">
    <source>
        <dbReference type="SAM" id="MobiDB-lite"/>
    </source>
</evidence>
<organism evidence="2 3">
    <name type="scientific">Bondarzewia mesenterica</name>
    <dbReference type="NCBI Taxonomy" id="1095465"/>
    <lineage>
        <taxon>Eukaryota</taxon>
        <taxon>Fungi</taxon>
        <taxon>Dikarya</taxon>
        <taxon>Basidiomycota</taxon>
        <taxon>Agaricomycotina</taxon>
        <taxon>Agaricomycetes</taxon>
        <taxon>Russulales</taxon>
        <taxon>Bondarzewiaceae</taxon>
        <taxon>Bondarzewia</taxon>
    </lineage>
</organism>
<dbReference type="EMBL" id="SGPL01000061">
    <property type="protein sequence ID" value="THH18874.1"/>
    <property type="molecule type" value="Genomic_DNA"/>
</dbReference>